<dbReference type="InterPro" id="IPR003661">
    <property type="entry name" value="HisK_dim/P_dom"/>
</dbReference>
<organism evidence="5 6">
    <name type="scientific">Pseudomonas duriflava</name>
    <dbReference type="NCBI Taxonomy" id="459528"/>
    <lineage>
        <taxon>Bacteria</taxon>
        <taxon>Pseudomonadati</taxon>
        <taxon>Pseudomonadota</taxon>
        <taxon>Gammaproteobacteria</taxon>
        <taxon>Pseudomonadales</taxon>
        <taxon>Pseudomonadaceae</taxon>
        <taxon>Pseudomonas</taxon>
    </lineage>
</organism>
<evidence type="ECO:0000313" key="6">
    <source>
        <dbReference type="Proteomes" id="UP000316905"/>
    </source>
</evidence>
<dbReference type="Gene3D" id="1.10.287.130">
    <property type="match status" value="1"/>
</dbReference>
<evidence type="ECO:0000256" key="1">
    <source>
        <dbReference type="ARBA" id="ARBA00000085"/>
    </source>
</evidence>
<reference evidence="5 6" key="1">
    <citation type="journal article" date="2015" name="Stand. Genomic Sci.">
        <title>Genomic Encyclopedia of Bacterial and Archaeal Type Strains, Phase III: the genomes of soil and plant-associated and newly described type strains.</title>
        <authorList>
            <person name="Whitman W.B."/>
            <person name="Woyke T."/>
            <person name="Klenk H.P."/>
            <person name="Zhou Y."/>
            <person name="Lilburn T.G."/>
            <person name="Beck B.J."/>
            <person name="De Vos P."/>
            <person name="Vandamme P."/>
            <person name="Eisen J.A."/>
            <person name="Garrity G."/>
            <person name="Hugenholtz P."/>
            <person name="Kyrpides N.C."/>
        </authorList>
    </citation>
    <scope>NUCLEOTIDE SEQUENCE [LARGE SCALE GENOMIC DNA]</scope>
    <source>
        <strain evidence="5 6">CGMCC 1.6858</strain>
    </source>
</reference>
<dbReference type="PANTHER" id="PTHR43065">
    <property type="entry name" value="SENSOR HISTIDINE KINASE"/>
    <property type="match status" value="1"/>
</dbReference>
<dbReference type="PROSITE" id="PS50109">
    <property type="entry name" value="HIS_KIN"/>
    <property type="match status" value="1"/>
</dbReference>
<dbReference type="InterPro" id="IPR005467">
    <property type="entry name" value="His_kinase_dom"/>
</dbReference>
<dbReference type="SUPFAM" id="SSF55874">
    <property type="entry name" value="ATPase domain of HSP90 chaperone/DNA topoisomerase II/histidine kinase"/>
    <property type="match status" value="1"/>
</dbReference>
<dbReference type="EMBL" id="VLKY01000001">
    <property type="protein sequence ID" value="TWI58673.1"/>
    <property type="molecule type" value="Genomic_DNA"/>
</dbReference>
<evidence type="ECO:0000313" key="5">
    <source>
        <dbReference type="EMBL" id="TWI58673.1"/>
    </source>
</evidence>
<dbReference type="Gene3D" id="3.30.565.10">
    <property type="entry name" value="Histidine kinase-like ATPase, C-terminal domain"/>
    <property type="match status" value="1"/>
</dbReference>
<dbReference type="RefSeq" id="WP_145137183.1">
    <property type="nucleotide sequence ID" value="NZ_VLKY01000001.1"/>
</dbReference>
<feature type="domain" description="Histidine kinase" evidence="4">
    <location>
        <begin position="155"/>
        <end position="376"/>
    </location>
</feature>
<proteinExistence type="predicted"/>
<name>A0A562QPR8_9PSED</name>
<dbReference type="AlphaFoldDB" id="A0A562QPR8"/>
<dbReference type="InterPro" id="IPR036890">
    <property type="entry name" value="HATPase_C_sf"/>
</dbReference>
<evidence type="ECO:0000256" key="2">
    <source>
        <dbReference type="ARBA" id="ARBA00012438"/>
    </source>
</evidence>
<dbReference type="CDD" id="cd00082">
    <property type="entry name" value="HisKA"/>
    <property type="match status" value="1"/>
</dbReference>
<dbReference type="InterPro" id="IPR004358">
    <property type="entry name" value="Sig_transdc_His_kin-like_C"/>
</dbReference>
<dbReference type="EC" id="2.7.13.3" evidence="2"/>
<dbReference type="Proteomes" id="UP000316905">
    <property type="component" value="Unassembled WGS sequence"/>
</dbReference>
<gene>
    <name evidence="5" type="ORF">IQ22_00381</name>
</gene>
<dbReference type="OrthoDB" id="1931120at2"/>
<keyword evidence="3" id="KW-0597">Phosphoprotein</keyword>
<dbReference type="SMART" id="SM00387">
    <property type="entry name" value="HATPase_c"/>
    <property type="match status" value="1"/>
</dbReference>
<protein>
    <recommendedName>
        <fullName evidence="2">histidine kinase</fullName>
        <ecNumber evidence="2">2.7.13.3</ecNumber>
    </recommendedName>
</protein>
<comment type="catalytic activity">
    <reaction evidence="1">
        <text>ATP + protein L-histidine = ADP + protein N-phospho-L-histidine.</text>
        <dbReference type="EC" id="2.7.13.3"/>
    </reaction>
</comment>
<dbReference type="SMART" id="SM00388">
    <property type="entry name" value="HisKA"/>
    <property type="match status" value="1"/>
</dbReference>
<keyword evidence="5" id="KW-0808">Transferase</keyword>
<dbReference type="SUPFAM" id="SSF47384">
    <property type="entry name" value="Homodimeric domain of signal transducing histidine kinase"/>
    <property type="match status" value="1"/>
</dbReference>
<dbReference type="InterPro" id="IPR003594">
    <property type="entry name" value="HATPase_dom"/>
</dbReference>
<evidence type="ECO:0000259" key="4">
    <source>
        <dbReference type="PROSITE" id="PS50109"/>
    </source>
</evidence>
<evidence type="ECO:0000256" key="3">
    <source>
        <dbReference type="ARBA" id="ARBA00022553"/>
    </source>
</evidence>
<keyword evidence="5" id="KW-0418">Kinase</keyword>
<dbReference type="GO" id="GO:0000155">
    <property type="term" value="F:phosphorelay sensor kinase activity"/>
    <property type="evidence" value="ECO:0007669"/>
    <property type="project" value="InterPro"/>
</dbReference>
<comment type="caution">
    <text evidence="5">The sequence shown here is derived from an EMBL/GenBank/DDBJ whole genome shotgun (WGS) entry which is preliminary data.</text>
</comment>
<dbReference type="PRINTS" id="PR00344">
    <property type="entry name" value="BCTRLSENSOR"/>
</dbReference>
<dbReference type="Pfam" id="PF00512">
    <property type="entry name" value="HisKA"/>
    <property type="match status" value="1"/>
</dbReference>
<dbReference type="Pfam" id="PF02518">
    <property type="entry name" value="HATPase_c"/>
    <property type="match status" value="1"/>
</dbReference>
<dbReference type="PANTHER" id="PTHR43065:SF50">
    <property type="entry name" value="HISTIDINE KINASE"/>
    <property type="match status" value="1"/>
</dbReference>
<dbReference type="InterPro" id="IPR036097">
    <property type="entry name" value="HisK_dim/P_sf"/>
</dbReference>
<accession>A0A562QPR8</accession>
<keyword evidence="6" id="KW-1185">Reference proteome</keyword>
<sequence>MRSFEDDPKLLDMLSPERLKRLLSLIETLSSHSLRLEEKYLKEAEPVEFNLECLAWLHCPGRPDVQQAAARLLEFILMYVGKYRLAANMHHDTTRASYAELERQNIALQVSEARFRLLSEELQTRVDAQVKIIEKTQRQLYESARLRAVGQLAAGVAHEINNPVGFISSNLRVASDYLNEISEKLPDDKNTHLMLEDFRALLSESVSGARRIATIVTDLKTFSNIDQADFTPCSLNALLGTTCHLLQAEHKATLPLRMELTELSPLAGYPAKLSQAFYNILDNAVKALEKEGGEIRIISRQHQATQEIIIEDNGCGIPQDVQACVFDPFFTTRPVGAGSGLGLTVARDVIAAHEGEIQLDSQEGQGTRITLRFWNK</sequence>